<evidence type="ECO:0000256" key="3">
    <source>
        <dbReference type="ARBA" id="ARBA00022801"/>
    </source>
</evidence>
<comment type="caution">
    <text evidence="5">The sequence shown here is derived from an EMBL/GenBank/DDBJ whole genome shotgun (WGS) entry which is preliminary data.</text>
</comment>
<evidence type="ECO:0000259" key="4">
    <source>
        <dbReference type="SMART" id="SM00990"/>
    </source>
</evidence>
<name>A0A8J7H1A5_9FIRM</name>
<keyword evidence="2" id="KW-0540">Nuclease</keyword>
<dbReference type="InterPro" id="IPR014883">
    <property type="entry name" value="VRR_NUC"/>
</dbReference>
<protein>
    <submittedName>
        <fullName evidence="5">VRR-NUC domain-containing protein</fullName>
    </submittedName>
</protein>
<dbReference type="GO" id="GO:0004518">
    <property type="term" value="F:nuclease activity"/>
    <property type="evidence" value="ECO:0007669"/>
    <property type="project" value="UniProtKB-KW"/>
</dbReference>
<reference evidence="5" key="1">
    <citation type="submission" date="2020-12" db="EMBL/GenBank/DDBJ databases">
        <title>M. sibirica DSM 26468T genome.</title>
        <authorList>
            <person name="Thieme N."/>
            <person name="Rettenmaier R."/>
            <person name="Zverlov V."/>
            <person name="Liebl W."/>
        </authorList>
    </citation>
    <scope>NUCLEOTIDE SEQUENCE</scope>
    <source>
        <strain evidence="5">DSM 26468</strain>
    </source>
</reference>
<keyword evidence="3" id="KW-0378">Hydrolase</keyword>
<dbReference type="GO" id="GO:0016788">
    <property type="term" value="F:hydrolase activity, acting on ester bonds"/>
    <property type="evidence" value="ECO:0007669"/>
    <property type="project" value="InterPro"/>
</dbReference>
<dbReference type="Proteomes" id="UP000623269">
    <property type="component" value="Unassembled WGS sequence"/>
</dbReference>
<dbReference type="AlphaFoldDB" id="A0A8J7H1A5"/>
<evidence type="ECO:0000313" key="6">
    <source>
        <dbReference type="Proteomes" id="UP000623269"/>
    </source>
</evidence>
<dbReference type="InterPro" id="IPR011856">
    <property type="entry name" value="tRNA_endonuc-like_dom_sf"/>
</dbReference>
<dbReference type="SMART" id="SM00990">
    <property type="entry name" value="VRR_NUC"/>
    <property type="match status" value="1"/>
</dbReference>
<dbReference type="GO" id="GO:0003676">
    <property type="term" value="F:nucleic acid binding"/>
    <property type="evidence" value="ECO:0007669"/>
    <property type="project" value="InterPro"/>
</dbReference>
<keyword evidence="6" id="KW-1185">Reference proteome</keyword>
<dbReference type="RefSeq" id="WP_197660079.1">
    <property type="nucleotide sequence ID" value="NZ_JAEAGR010000002.1"/>
</dbReference>
<proteinExistence type="predicted"/>
<feature type="domain" description="VRR-NUC" evidence="4">
    <location>
        <begin position="1"/>
        <end position="81"/>
    </location>
</feature>
<comment type="cofactor">
    <cofactor evidence="1">
        <name>Mg(2+)</name>
        <dbReference type="ChEBI" id="CHEBI:18420"/>
    </cofactor>
</comment>
<evidence type="ECO:0000313" key="5">
    <source>
        <dbReference type="EMBL" id="MBH1939855.1"/>
    </source>
</evidence>
<evidence type="ECO:0000256" key="1">
    <source>
        <dbReference type="ARBA" id="ARBA00001946"/>
    </source>
</evidence>
<accession>A0A8J7H1A5</accession>
<gene>
    <name evidence="5" type="ORF">I5677_02965</name>
</gene>
<organism evidence="5 6">
    <name type="scientific">Mobilitalea sibirica</name>
    <dbReference type="NCBI Taxonomy" id="1462919"/>
    <lineage>
        <taxon>Bacteria</taxon>
        <taxon>Bacillati</taxon>
        <taxon>Bacillota</taxon>
        <taxon>Clostridia</taxon>
        <taxon>Lachnospirales</taxon>
        <taxon>Lachnospiraceae</taxon>
        <taxon>Mobilitalea</taxon>
    </lineage>
</organism>
<sequence length="95" mass="10639">MQEKYIEQKLIAAVKNMGGIAPKFVSPGFNGMPDRLVLLPMGRIAFIELKAPGKMMRPLQVRRKRQLEALGFSVYCIDSVEQIDEVLRTMGGDAE</sequence>
<evidence type="ECO:0000256" key="2">
    <source>
        <dbReference type="ARBA" id="ARBA00022722"/>
    </source>
</evidence>
<dbReference type="Gene3D" id="3.40.1350.10">
    <property type="match status" value="1"/>
</dbReference>
<dbReference type="EMBL" id="JAEAGR010000002">
    <property type="protein sequence ID" value="MBH1939855.1"/>
    <property type="molecule type" value="Genomic_DNA"/>
</dbReference>